<dbReference type="Proteomes" id="UP000198481">
    <property type="component" value="Chromosome I"/>
</dbReference>
<dbReference type="STRING" id="1148509.SAMN05216222_5331"/>
<dbReference type="PANTHER" id="PTHR43845">
    <property type="entry name" value="BLR5969 PROTEIN"/>
    <property type="match status" value="1"/>
</dbReference>
<organism evidence="2 3">
    <name type="scientific">Pseudomonas prosekii</name>
    <dbReference type="NCBI Taxonomy" id="1148509"/>
    <lineage>
        <taxon>Bacteria</taxon>
        <taxon>Pseudomonadati</taxon>
        <taxon>Pseudomonadota</taxon>
        <taxon>Gammaproteobacteria</taxon>
        <taxon>Pseudomonadales</taxon>
        <taxon>Pseudomonadaceae</taxon>
        <taxon>Pseudomonas</taxon>
    </lineage>
</organism>
<sequence>MNELFSLEQLMHHTREHSHFYNKHFAHLPSQSLALEQVPMIDPNEYWSGSHDLAHWPVLTAPVEGALLFKTGGTTSKGKLAVYTRDEWQALVRPFGQSLSAQLNTGDRVANLFFTGDLAASFLFIHDSLAHVEVPISEFPFTGNADLPGLTAAIGEHNINVLAGIPAQLLKFAAYLTARGQVLEGVETLLYGGESVFPGQLAIFARVFPNARVASIGYASVDAGLIGSSDRDCELGEHRVFDHHTRLEIVDEHTGEVIEACNRVGLLLVTSLSRRLMPLLRYPVGDRACWVEPTATPRRKFALRGRSALSQRVRVGVMSLLTDEIHAIIQTVADSEQWQLHLEQIDCIDHLRVNWVPDHDARAIETISRALHDALVAKYPAIKTLSDDGLLQFQVMPCATGDISLHPRSGKQLRVVDLRVYAQVTEAGA</sequence>
<evidence type="ECO:0000313" key="3">
    <source>
        <dbReference type="Proteomes" id="UP000198481"/>
    </source>
</evidence>
<evidence type="ECO:0000259" key="1">
    <source>
        <dbReference type="Pfam" id="PF00501"/>
    </source>
</evidence>
<dbReference type="EMBL" id="LT629762">
    <property type="protein sequence ID" value="SDT59693.1"/>
    <property type="molecule type" value="Genomic_DNA"/>
</dbReference>
<accession>A0A1H2BNA7</accession>
<dbReference type="RefSeq" id="WP_092280845.1">
    <property type="nucleotide sequence ID" value="NZ_LT629762.1"/>
</dbReference>
<proteinExistence type="predicted"/>
<feature type="domain" description="AMP-dependent synthetase/ligase" evidence="1">
    <location>
        <begin position="56"/>
        <end position="269"/>
    </location>
</feature>
<protein>
    <submittedName>
        <fullName evidence="2">Phenylacetate-CoA ligase</fullName>
    </submittedName>
</protein>
<dbReference type="InterPro" id="IPR000873">
    <property type="entry name" value="AMP-dep_synth/lig_dom"/>
</dbReference>
<keyword evidence="2" id="KW-0436">Ligase</keyword>
<dbReference type="Gene3D" id="3.40.50.12780">
    <property type="entry name" value="N-terminal domain of ligase-like"/>
    <property type="match status" value="1"/>
</dbReference>
<dbReference type="PANTHER" id="PTHR43845:SF1">
    <property type="entry name" value="BLR5969 PROTEIN"/>
    <property type="match status" value="1"/>
</dbReference>
<name>A0A1H2BNA7_9PSED</name>
<gene>
    <name evidence="2" type="ORF">SAMN05216222_5331</name>
</gene>
<dbReference type="AlphaFoldDB" id="A0A1H2BNA7"/>
<reference evidence="2 3" key="1">
    <citation type="submission" date="2016-10" db="EMBL/GenBank/DDBJ databases">
        <authorList>
            <person name="de Groot N.N."/>
        </authorList>
    </citation>
    <scope>NUCLEOTIDE SEQUENCE [LARGE SCALE GENOMIC DNA]</scope>
    <source>
        <strain evidence="2 3">LMG 26867</strain>
    </source>
</reference>
<dbReference type="InterPro" id="IPR042099">
    <property type="entry name" value="ANL_N_sf"/>
</dbReference>
<dbReference type="GO" id="GO:0016874">
    <property type="term" value="F:ligase activity"/>
    <property type="evidence" value="ECO:0007669"/>
    <property type="project" value="UniProtKB-KW"/>
</dbReference>
<evidence type="ECO:0000313" key="2">
    <source>
        <dbReference type="EMBL" id="SDT59693.1"/>
    </source>
</evidence>
<dbReference type="Pfam" id="PF00501">
    <property type="entry name" value="AMP-binding"/>
    <property type="match status" value="1"/>
</dbReference>
<dbReference type="SUPFAM" id="SSF56801">
    <property type="entry name" value="Acetyl-CoA synthetase-like"/>
    <property type="match status" value="1"/>
</dbReference>